<reference evidence="5 6" key="1">
    <citation type="submission" date="2020-05" db="EMBL/GenBank/DDBJ databases">
        <authorList>
            <person name="Khan S.A."/>
            <person name="Jeon C.O."/>
            <person name="Chun B.H."/>
        </authorList>
    </citation>
    <scope>NUCLEOTIDE SEQUENCE [LARGE SCALE GENOMIC DNA]</scope>
    <source>
        <strain evidence="5 6">S1162</strain>
    </source>
</reference>
<sequence length="110" mass="12089">MAANGVITQSGQFIIDVKGIDAQTGKKKGAFRPSALAKNQRTNEWYILSSVNKLIIVTDAAFKVKGVYPIKASIFLQPEGIAFDNQNNLYISNEGDTVTPGTVYKFIYKK</sequence>
<gene>
    <name evidence="5" type="ORF">HK413_10530</name>
</gene>
<dbReference type="Pfam" id="PF06977">
    <property type="entry name" value="SdiA-regulated"/>
    <property type="match status" value="1"/>
</dbReference>
<proteinExistence type="inferred from homology"/>
<keyword evidence="3" id="KW-1003">Cell membrane</keyword>
<evidence type="ECO:0000256" key="2">
    <source>
        <dbReference type="ARBA" id="ARBA00009852"/>
    </source>
</evidence>
<evidence type="ECO:0000313" key="6">
    <source>
        <dbReference type="Proteomes" id="UP000566071"/>
    </source>
</evidence>
<evidence type="ECO:0008006" key="7">
    <source>
        <dbReference type="Google" id="ProtNLM"/>
    </source>
</evidence>
<dbReference type="EMBL" id="JABFCR010000047">
    <property type="protein sequence ID" value="NNU34454.1"/>
    <property type="molecule type" value="Genomic_DNA"/>
</dbReference>
<dbReference type="InterPro" id="IPR011042">
    <property type="entry name" value="6-blade_b-propeller_TolB-like"/>
</dbReference>
<evidence type="ECO:0000256" key="4">
    <source>
        <dbReference type="ARBA" id="ARBA00023136"/>
    </source>
</evidence>
<keyword evidence="4" id="KW-0472">Membrane</keyword>
<dbReference type="InterPro" id="IPR009722">
    <property type="entry name" value="YjiK/CarP"/>
</dbReference>
<accession>A0ABX1W3M1</accession>
<protein>
    <recommendedName>
        <fullName evidence="7">SdiA-regulated family protein</fullName>
    </recommendedName>
</protein>
<evidence type="ECO:0000256" key="3">
    <source>
        <dbReference type="ARBA" id="ARBA00022475"/>
    </source>
</evidence>
<dbReference type="Gene3D" id="2.120.10.30">
    <property type="entry name" value="TolB, C-terminal domain"/>
    <property type="match status" value="1"/>
</dbReference>
<name>A0ABX1W3M1_9SPHI</name>
<dbReference type="RefSeq" id="WP_175270133.1">
    <property type="nucleotide sequence ID" value="NZ_JABFCR010000047.1"/>
</dbReference>
<dbReference type="SUPFAM" id="SSF50956">
    <property type="entry name" value="Thermostable phytase (3-phytase)"/>
    <property type="match status" value="1"/>
</dbReference>
<evidence type="ECO:0000313" key="5">
    <source>
        <dbReference type="EMBL" id="NNU34454.1"/>
    </source>
</evidence>
<comment type="similarity">
    <text evidence="2">Belongs to the YjiK family.</text>
</comment>
<keyword evidence="6" id="KW-1185">Reference proteome</keyword>
<evidence type="ECO:0000256" key="1">
    <source>
        <dbReference type="ARBA" id="ARBA00004236"/>
    </source>
</evidence>
<organism evidence="5 6">
    <name type="scientific">Mucilaginibacter humi</name>
    <dbReference type="NCBI Taxonomy" id="2732510"/>
    <lineage>
        <taxon>Bacteria</taxon>
        <taxon>Pseudomonadati</taxon>
        <taxon>Bacteroidota</taxon>
        <taxon>Sphingobacteriia</taxon>
        <taxon>Sphingobacteriales</taxon>
        <taxon>Sphingobacteriaceae</taxon>
        <taxon>Mucilaginibacter</taxon>
    </lineage>
</organism>
<comment type="subcellular location">
    <subcellularLocation>
        <location evidence="1">Cell membrane</location>
    </subcellularLocation>
</comment>
<comment type="caution">
    <text evidence="5">The sequence shown here is derived from an EMBL/GenBank/DDBJ whole genome shotgun (WGS) entry which is preliminary data.</text>
</comment>
<dbReference type="Proteomes" id="UP000566071">
    <property type="component" value="Unassembled WGS sequence"/>
</dbReference>